<evidence type="ECO:0000313" key="2">
    <source>
        <dbReference type="Proteomes" id="UP001186944"/>
    </source>
</evidence>
<keyword evidence="2" id="KW-1185">Reference proteome</keyword>
<gene>
    <name evidence="1" type="ORF">FSP39_009400</name>
</gene>
<sequence>MYITVRYGGEIDLSDENGNVKYLREIPNRYASEILAERETLILLKVDGKFPYFILSD</sequence>
<name>A0AA88XE27_PINIB</name>
<proteinExistence type="predicted"/>
<dbReference type="AlphaFoldDB" id="A0AA88XE27"/>
<dbReference type="InterPro" id="IPR039471">
    <property type="entry name" value="CXorf65-like"/>
</dbReference>
<dbReference type="EMBL" id="VSWD01000014">
    <property type="protein sequence ID" value="KAK3082933.1"/>
    <property type="molecule type" value="Genomic_DNA"/>
</dbReference>
<reference evidence="1" key="1">
    <citation type="submission" date="2019-08" db="EMBL/GenBank/DDBJ databases">
        <title>The improved chromosome-level genome for the pearl oyster Pinctada fucata martensii using PacBio sequencing and Hi-C.</title>
        <authorList>
            <person name="Zheng Z."/>
        </authorList>
    </citation>
    <scope>NUCLEOTIDE SEQUENCE</scope>
    <source>
        <strain evidence="1">ZZ-2019</strain>
        <tissue evidence="1">Adductor muscle</tissue>
    </source>
</reference>
<accession>A0AA88XE27</accession>
<comment type="caution">
    <text evidence="1">The sequence shown here is derived from an EMBL/GenBank/DDBJ whole genome shotgun (WGS) entry which is preliminary data.</text>
</comment>
<dbReference type="Pfam" id="PF15874">
    <property type="entry name" value="Il2rg"/>
    <property type="match status" value="1"/>
</dbReference>
<protein>
    <submittedName>
        <fullName evidence="1">Uncharacterized protein</fullName>
    </submittedName>
</protein>
<dbReference type="Proteomes" id="UP001186944">
    <property type="component" value="Unassembled WGS sequence"/>
</dbReference>
<organism evidence="1 2">
    <name type="scientific">Pinctada imbricata</name>
    <name type="common">Atlantic pearl-oyster</name>
    <name type="synonym">Pinctada martensii</name>
    <dbReference type="NCBI Taxonomy" id="66713"/>
    <lineage>
        <taxon>Eukaryota</taxon>
        <taxon>Metazoa</taxon>
        <taxon>Spiralia</taxon>
        <taxon>Lophotrochozoa</taxon>
        <taxon>Mollusca</taxon>
        <taxon>Bivalvia</taxon>
        <taxon>Autobranchia</taxon>
        <taxon>Pteriomorphia</taxon>
        <taxon>Pterioida</taxon>
        <taxon>Pterioidea</taxon>
        <taxon>Pteriidae</taxon>
        <taxon>Pinctada</taxon>
    </lineage>
</organism>
<evidence type="ECO:0000313" key="1">
    <source>
        <dbReference type="EMBL" id="KAK3082933.1"/>
    </source>
</evidence>